<proteinExistence type="predicted"/>
<feature type="non-terminal residue" evidence="1">
    <location>
        <position position="1"/>
    </location>
</feature>
<evidence type="ECO:0000313" key="1">
    <source>
        <dbReference type="EMBL" id="CAA9378721.1"/>
    </source>
</evidence>
<organism evidence="1">
    <name type="scientific">uncultured Nocardioidaceae bacterium</name>
    <dbReference type="NCBI Taxonomy" id="253824"/>
    <lineage>
        <taxon>Bacteria</taxon>
        <taxon>Bacillati</taxon>
        <taxon>Actinomycetota</taxon>
        <taxon>Actinomycetes</taxon>
        <taxon>Propionibacteriales</taxon>
        <taxon>Nocardioidaceae</taxon>
        <taxon>environmental samples</taxon>
    </lineage>
</organism>
<protein>
    <submittedName>
        <fullName evidence="1">Uncharacterized protein</fullName>
    </submittedName>
</protein>
<sequence>WTHHRSRTTSRSASRPDVCVDHSADHAIASGGCPQWVAGECG</sequence>
<gene>
    <name evidence="1" type="ORF">AVDCRST_MAG21-1642</name>
</gene>
<accession>A0A6J4N5I6</accession>
<name>A0A6J4N5I6_9ACTN</name>
<feature type="non-terminal residue" evidence="1">
    <location>
        <position position="42"/>
    </location>
</feature>
<dbReference type="AlphaFoldDB" id="A0A6J4N5I6"/>
<dbReference type="EMBL" id="CADCUL010000137">
    <property type="protein sequence ID" value="CAA9378721.1"/>
    <property type="molecule type" value="Genomic_DNA"/>
</dbReference>
<reference evidence="1" key="1">
    <citation type="submission" date="2020-02" db="EMBL/GenBank/DDBJ databases">
        <authorList>
            <person name="Meier V. D."/>
        </authorList>
    </citation>
    <scope>NUCLEOTIDE SEQUENCE</scope>
    <source>
        <strain evidence="1">AVDCRST_MAG21</strain>
    </source>
</reference>